<sequence length="257" mass="29099">MEAASYTLHHHRYSICSIMVRYCIAIRGEPKSGMSEATFFEKEIDIFANEQLSEDFLCHVNPKGQVPAITTSSLDQPLYDSVTITHYLASLYPSLMPPSHRQLISSLIDLLHSINFFSLSFAGSKNGDPAGHIKQEIQRRLRKDVSPRYREALEYKLAVHEAEKVYGLGSDFVTKMISRTESLLFICQQNLPEGARWMLGLPQPSALDAHLVTFIARLEDAGRTNLVPPRLSTYCADARETEEWRRIMQGRKTAPGR</sequence>
<evidence type="ECO:0000313" key="4">
    <source>
        <dbReference type="Proteomes" id="UP000799772"/>
    </source>
</evidence>
<evidence type="ECO:0000313" key="3">
    <source>
        <dbReference type="EMBL" id="KAF2102972.1"/>
    </source>
</evidence>
<protein>
    <recommendedName>
        <fullName evidence="2">GST N-terminal domain-containing protein</fullName>
    </recommendedName>
</protein>
<reference evidence="3" key="1">
    <citation type="journal article" date="2020" name="Stud. Mycol.">
        <title>101 Dothideomycetes genomes: a test case for predicting lifestyles and emergence of pathogens.</title>
        <authorList>
            <person name="Haridas S."/>
            <person name="Albert R."/>
            <person name="Binder M."/>
            <person name="Bloem J."/>
            <person name="Labutti K."/>
            <person name="Salamov A."/>
            <person name="Andreopoulos B."/>
            <person name="Baker S."/>
            <person name="Barry K."/>
            <person name="Bills G."/>
            <person name="Bluhm B."/>
            <person name="Cannon C."/>
            <person name="Castanera R."/>
            <person name="Culley D."/>
            <person name="Daum C."/>
            <person name="Ezra D."/>
            <person name="Gonzalez J."/>
            <person name="Henrissat B."/>
            <person name="Kuo A."/>
            <person name="Liang C."/>
            <person name="Lipzen A."/>
            <person name="Lutzoni F."/>
            <person name="Magnuson J."/>
            <person name="Mondo S."/>
            <person name="Nolan M."/>
            <person name="Ohm R."/>
            <person name="Pangilinan J."/>
            <person name="Park H.-J."/>
            <person name="Ramirez L."/>
            <person name="Alfaro M."/>
            <person name="Sun H."/>
            <person name="Tritt A."/>
            <person name="Yoshinaga Y."/>
            <person name="Zwiers L.-H."/>
            <person name="Turgeon B."/>
            <person name="Goodwin S."/>
            <person name="Spatafora J."/>
            <person name="Crous P."/>
            <person name="Grigoriev I."/>
        </authorList>
    </citation>
    <scope>NUCLEOTIDE SEQUENCE</scope>
    <source>
        <strain evidence="3">CBS 133067</strain>
    </source>
</reference>
<evidence type="ECO:0000256" key="1">
    <source>
        <dbReference type="ARBA" id="ARBA00007409"/>
    </source>
</evidence>
<evidence type="ECO:0000259" key="2">
    <source>
        <dbReference type="PROSITE" id="PS50404"/>
    </source>
</evidence>
<comment type="similarity">
    <text evidence="1">Belongs to the GST superfamily.</text>
</comment>
<dbReference type="SUPFAM" id="SSF52833">
    <property type="entry name" value="Thioredoxin-like"/>
    <property type="match status" value="1"/>
</dbReference>
<organism evidence="3 4">
    <name type="scientific">Rhizodiscina lignyota</name>
    <dbReference type="NCBI Taxonomy" id="1504668"/>
    <lineage>
        <taxon>Eukaryota</taxon>
        <taxon>Fungi</taxon>
        <taxon>Dikarya</taxon>
        <taxon>Ascomycota</taxon>
        <taxon>Pezizomycotina</taxon>
        <taxon>Dothideomycetes</taxon>
        <taxon>Pleosporomycetidae</taxon>
        <taxon>Aulographales</taxon>
        <taxon>Rhizodiscinaceae</taxon>
        <taxon>Rhizodiscina</taxon>
    </lineage>
</organism>
<proteinExistence type="inferred from homology"/>
<accession>A0A9P4MD02</accession>
<keyword evidence="4" id="KW-1185">Reference proteome</keyword>
<dbReference type="PANTHER" id="PTHR44051:SF8">
    <property type="entry name" value="GLUTATHIONE S-TRANSFERASE GSTA"/>
    <property type="match status" value="1"/>
</dbReference>
<dbReference type="Gene3D" id="3.40.30.10">
    <property type="entry name" value="Glutaredoxin"/>
    <property type="match status" value="1"/>
</dbReference>
<dbReference type="EMBL" id="ML978122">
    <property type="protein sequence ID" value="KAF2102972.1"/>
    <property type="molecule type" value="Genomic_DNA"/>
</dbReference>
<feature type="domain" description="GST N-terminal" evidence="2">
    <location>
        <begin position="4"/>
        <end position="96"/>
    </location>
</feature>
<dbReference type="CDD" id="cd00570">
    <property type="entry name" value="GST_N_family"/>
    <property type="match status" value="1"/>
</dbReference>
<dbReference type="PROSITE" id="PS50404">
    <property type="entry name" value="GST_NTER"/>
    <property type="match status" value="1"/>
</dbReference>
<name>A0A9P4MD02_9PEZI</name>
<dbReference type="AlphaFoldDB" id="A0A9P4MD02"/>
<gene>
    <name evidence="3" type="ORF">NA57DRAFT_63700</name>
</gene>
<dbReference type="OrthoDB" id="412788at2759"/>
<dbReference type="InterPro" id="IPR036249">
    <property type="entry name" value="Thioredoxin-like_sf"/>
</dbReference>
<comment type="caution">
    <text evidence="3">The sequence shown here is derived from an EMBL/GenBank/DDBJ whole genome shotgun (WGS) entry which is preliminary data.</text>
</comment>
<dbReference type="Proteomes" id="UP000799772">
    <property type="component" value="Unassembled WGS sequence"/>
</dbReference>
<dbReference type="InterPro" id="IPR004045">
    <property type="entry name" value="Glutathione_S-Trfase_N"/>
</dbReference>
<dbReference type="PANTHER" id="PTHR44051">
    <property type="entry name" value="GLUTATHIONE S-TRANSFERASE-RELATED"/>
    <property type="match status" value="1"/>
</dbReference>